<dbReference type="STRING" id="84521.SAMN04487994_100328"/>
<dbReference type="RefSeq" id="WP_102227653.1">
    <property type="nucleotide sequence ID" value="NZ_PNFY01000012.1"/>
</dbReference>
<dbReference type="EMBL" id="PNHE01000002">
    <property type="protein sequence ID" value="PMC59069.1"/>
    <property type="molecule type" value="Genomic_DNA"/>
</dbReference>
<sequence length="328" mass="35178">MKRFIQGLMLIILVLTSFLPISLTGFAQEKELSVAIVIPINHPSLDEIASGIVAGLEEAGYVEGENLKLTIQNAQSDMSMLSTIADSVVEEDPDLIFAIATPAAQALQQRTQDIPIILAGVSDPVGAGLVDHLEKPGGNITGVSDVAPLDKQFDVIEEFLPEIKTIGMIYTNSEDNSKFEVDQAKEIAEARGIQVEVTSITTALDMQLIAQELAPKVDAVFVPTDNNIASAFETLVTQTDNYQIPIFPTVEAMVSTGGVASIGISQKGIGEQAAQMGLEVLKTGTPETTPIQQAEKTKGVYSSETASYLDLNIPERIQKEFTDVSKEE</sequence>
<dbReference type="OrthoDB" id="9776955at2"/>
<dbReference type="InterPro" id="IPR007487">
    <property type="entry name" value="ABC_transpt-TYRBP-like"/>
</dbReference>
<dbReference type="PANTHER" id="PTHR35271:SF1">
    <property type="entry name" value="ABC TRANSPORTER, SUBSTRATE-BINDING LIPOPROTEIN"/>
    <property type="match status" value="1"/>
</dbReference>
<gene>
    <name evidence="1" type="ORF">CJ205_00980</name>
</gene>
<dbReference type="SUPFAM" id="SSF53822">
    <property type="entry name" value="Periplasmic binding protein-like I"/>
    <property type="match status" value="1"/>
</dbReference>
<dbReference type="AlphaFoldDB" id="A0A2N6SPT8"/>
<dbReference type="Proteomes" id="UP000235682">
    <property type="component" value="Unassembled WGS sequence"/>
</dbReference>
<keyword evidence="2" id="KW-1185">Reference proteome</keyword>
<proteinExistence type="predicted"/>
<dbReference type="CDD" id="cd06325">
    <property type="entry name" value="PBP1_ABC_unchar_transporter"/>
    <property type="match status" value="1"/>
</dbReference>
<dbReference type="Pfam" id="PF04392">
    <property type="entry name" value="ABC_sub_bind"/>
    <property type="match status" value="1"/>
</dbReference>
<comment type="caution">
    <text evidence="1">The sequence shown here is derived from an EMBL/GenBank/DDBJ whole genome shotgun (WGS) entry which is preliminary data.</text>
</comment>
<name>A0A2N6SPT8_9LACT</name>
<evidence type="ECO:0000313" key="1">
    <source>
        <dbReference type="EMBL" id="PMC59069.1"/>
    </source>
</evidence>
<protein>
    <submittedName>
        <fullName evidence="1">ABC transporter substrate-binding protein</fullName>
    </submittedName>
</protein>
<dbReference type="InterPro" id="IPR028082">
    <property type="entry name" value="Peripla_BP_I"/>
</dbReference>
<dbReference type="Gene3D" id="3.40.50.2300">
    <property type="match status" value="2"/>
</dbReference>
<organism evidence="1 2">
    <name type="scientific">Dolosicoccus paucivorans</name>
    <dbReference type="NCBI Taxonomy" id="84521"/>
    <lineage>
        <taxon>Bacteria</taxon>
        <taxon>Bacillati</taxon>
        <taxon>Bacillota</taxon>
        <taxon>Bacilli</taxon>
        <taxon>Lactobacillales</taxon>
        <taxon>Aerococcaceae</taxon>
        <taxon>Dolosicoccus</taxon>
    </lineage>
</organism>
<evidence type="ECO:0000313" key="2">
    <source>
        <dbReference type="Proteomes" id="UP000235682"/>
    </source>
</evidence>
<reference evidence="1 2" key="1">
    <citation type="submission" date="2017-09" db="EMBL/GenBank/DDBJ databases">
        <title>Bacterial strain isolated from the female urinary microbiota.</title>
        <authorList>
            <person name="Thomas-White K."/>
            <person name="Kumar N."/>
            <person name="Forster S."/>
            <person name="Putonti C."/>
            <person name="Lawley T."/>
            <person name="Wolfe A.J."/>
        </authorList>
    </citation>
    <scope>NUCLEOTIDE SEQUENCE [LARGE SCALE GENOMIC DNA]</scope>
    <source>
        <strain evidence="1 2">UMB0852</strain>
    </source>
</reference>
<dbReference type="PANTHER" id="PTHR35271">
    <property type="entry name" value="ABC TRANSPORTER, SUBSTRATE-BINDING LIPOPROTEIN-RELATED"/>
    <property type="match status" value="1"/>
</dbReference>
<accession>A0A2N6SPT8</accession>